<evidence type="ECO:0000256" key="5">
    <source>
        <dbReference type="ARBA" id="ARBA00022741"/>
    </source>
</evidence>
<protein>
    <submittedName>
        <fullName evidence="8">ABC-type sugar transport system ATPase subunit</fullName>
    </submittedName>
</protein>
<dbReference type="InterPro" id="IPR017871">
    <property type="entry name" value="ABC_transporter-like_CS"/>
</dbReference>
<comment type="similarity">
    <text evidence="2">Belongs to the ABC transporter superfamily.</text>
</comment>
<sequence length="367" mass="39947">MTIAMTARATTALAPQAVTVHGLTKLWAGAERPVFDRLDVNCPAGGVTVIVGPSGCGKTTLLRCLCGLETATSGTIRFGKRDVTHIDPQHRGVAMVFQNYALYPAKTVFENIAFPLRMAGIAKSEIEKRVLAAAQLARIDALLERLPAQLSGGQRQRVGIARAIVRGPGVLLMDEPLSNLDTKLRIEMRAELSALQREIGATTIYVTHDQTEALALADHLVVMRDGHIEQQGRPEAIFSQPANSFVADFLGSMNLAPVEIEETGVKIGGDQAIHLPRSTDLPGKFILGFRAEDVTLGVQGEGLHLTAFVRRSELMGVERLIHLDCGSWRFRARLAEALEPGSTVELFVAAERLHYFDTDGRRMEMGH</sequence>
<organism evidence="8 9">
    <name type="scientific">Rhizobium lusitanum</name>
    <dbReference type="NCBI Taxonomy" id="293958"/>
    <lineage>
        <taxon>Bacteria</taxon>
        <taxon>Pseudomonadati</taxon>
        <taxon>Pseudomonadota</taxon>
        <taxon>Alphaproteobacteria</taxon>
        <taxon>Hyphomicrobiales</taxon>
        <taxon>Rhizobiaceae</taxon>
        <taxon>Rhizobium/Agrobacterium group</taxon>
        <taxon>Rhizobium</taxon>
    </lineage>
</organism>
<dbReference type="SUPFAM" id="SSF50331">
    <property type="entry name" value="MOP-like"/>
    <property type="match status" value="1"/>
</dbReference>
<accession>A0A7X0IXG9</accession>
<keyword evidence="5" id="KW-0547">Nucleotide-binding</keyword>
<comment type="caution">
    <text evidence="8">The sequence shown here is derived from an EMBL/GenBank/DDBJ whole genome shotgun (WGS) entry which is preliminary data.</text>
</comment>
<evidence type="ECO:0000256" key="1">
    <source>
        <dbReference type="ARBA" id="ARBA00004417"/>
    </source>
</evidence>
<keyword evidence="4" id="KW-0472">Membrane</keyword>
<dbReference type="InterPro" id="IPR027417">
    <property type="entry name" value="P-loop_NTPase"/>
</dbReference>
<dbReference type="SUPFAM" id="SSF52540">
    <property type="entry name" value="P-loop containing nucleoside triphosphate hydrolases"/>
    <property type="match status" value="1"/>
</dbReference>
<dbReference type="InterPro" id="IPR012340">
    <property type="entry name" value="NA-bd_OB-fold"/>
</dbReference>
<keyword evidence="4" id="KW-0997">Cell inner membrane</keyword>
<dbReference type="InterPro" id="IPR003439">
    <property type="entry name" value="ABC_transporter-like_ATP-bd"/>
</dbReference>
<dbReference type="Gene3D" id="2.40.50.140">
    <property type="entry name" value="Nucleic acid-binding proteins"/>
    <property type="match status" value="1"/>
</dbReference>
<evidence type="ECO:0000256" key="3">
    <source>
        <dbReference type="ARBA" id="ARBA00022448"/>
    </source>
</evidence>
<feature type="domain" description="ABC transporter" evidence="7">
    <location>
        <begin position="18"/>
        <end position="250"/>
    </location>
</feature>
<dbReference type="PANTHER" id="PTHR43875">
    <property type="entry name" value="MALTODEXTRIN IMPORT ATP-BINDING PROTEIN MSMX"/>
    <property type="match status" value="1"/>
</dbReference>
<dbReference type="PANTHER" id="PTHR43875:SF1">
    <property type="entry name" value="OSMOPROTECTIVE COMPOUNDS UPTAKE ATP-BINDING PROTEIN GGTA"/>
    <property type="match status" value="1"/>
</dbReference>
<evidence type="ECO:0000313" key="8">
    <source>
        <dbReference type="EMBL" id="MBB6488944.1"/>
    </source>
</evidence>
<evidence type="ECO:0000259" key="7">
    <source>
        <dbReference type="PROSITE" id="PS50893"/>
    </source>
</evidence>
<dbReference type="RefSeq" id="WP_184710842.1">
    <property type="nucleotide sequence ID" value="NZ_JACHBG010000029.1"/>
</dbReference>
<dbReference type="Gene3D" id="3.40.50.300">
    <property type="entry name" value="P-loop containing nucleotide triphosphate hydrolases"/>
    <property type="match status" value="1"/>
</dbReference>
<keyword evidence="6" id="KW-0067">ATP-binding</keyword>
<dbReference type="InterPro" id="IPR003593">
    <property type="entry name" value="AAA+_ATPase"/>
</dbReference>
<dbReference type="FunFam" id="3.40.50.300:FF:000042">
    <property type="entry name" value="Maltose/maltodextrin ABC transporter, ATP-binding protein"/>
    <property type="match status" value="1"/>
</dbReference>
<dbReference type="Pfam" id="PF00005">
    <property type="entry name" value="ABC_tran"/>
    <property type="match status" value="1"/>
</dbReference>
<dbReference type="GO" id="GO:0055052">
    <property type="term" value="C:ATP-binding cassette (ABC) transporter complex, substrate-binding subunit-containing"/>
    <property type="evidence" value="ECO:0007669"/>
    <property type="project" value="TreeGrafter"/>
</dbReference>
<evidence type="ECO:0000256" key="2">
    <source>
        <dbReference type="ARBA" id="ARBA00005417"/>
    </source>
</evidence>
<dbReference type="GO" id="GO:0016887">
    <property type="term" value="F:ATP hydrolysis activity"/>
    <property type="evidence" value="ECO:0007669"/>
    <property type="project" value="InterPro"/>
</dbReference>
<dbReference type="SMART" id="SM00382">
    <property type="entry name" value="AAA"/>
    <property type="match status" value="1"/>
</dbReference>
<name>A0A7X0IXG9_9HYPH</name>
<dbReference type="PROSITE" id="PS50893">
    <property type="entry name" value="ABC_TRANSPORTER_2"/>
    <property type="match status" value="1"/>
</dbReference>
<evidence type="ECO:0000313" key="9">
    <source>
        <dbReference type="Proteomes" id="UP000565576"/>
    </source>
</evidence>
<dbReference type="GO" id="GO:0140359">
    <property type="term" value="F:ABC-type transporter activity"/>
    <property type="evidence" value="ECO:0007669"/>
    <property type="project" value="UniProtKB-ARBA"/>
</dbReference>
<keyword evidence="8" id="KW-0762">Sugar transport</keyword>
<dbReference type="InterPro" id="IPR008995">
    <property type="entry name" value="Mo/tungstate-bd_C_term_dom"/>
</dbReference>
<keyword evidence="3" id="KW-0813">Transport</keyword>
<gene>
    <name evidence="8" type="ORF">GGD46_006269</name>
</gene>
<evidence type="ECO:0000256" key="4">
    <source>
        <dbReference type="ARBA" id="ARBA00022519"/>
    </source>
</evidence>
<reference evidence="8 9" key="1">
    <citation type="submission" date="2020-08" db="EMBL/GenBank/DDBJ databases">
        <title>Genomic Encyclopedia of Type Strains, Phase IV (KMG-V): Genome sequencing to study the core and pangenomes of soil and plant-associated prokaryotes.</title>
        <authorList>
            <person name="Whitman W."/>
        </authorList>
    </citation>
    <scope>NUCLEOTIDE SEQUENCE [LARGE SCALE GENOMIC DNA]</scope>
    <source>
        <strain evidence="8 9">SEMIA 4060</strain>
    </source>
</reference>
<dbReference type="Proteomes" id="UP000565576">
    <property type="component" value="Unassembled WGS sequence"/>
</dbReference>
<evidence type="ECO:0000256" key="6">
    <source>
        <dbReference type="ARBA" id="ARBA00022840"/>
    </source>
</evidence>
<keyword evidence="4" id="KW-1003">Cell membrane</keyword>
<comment type="subcellular location">
    <subcellularLocation>
        <location evidence="1">Cell inner membrane</location>
        <topology evidence="1">Peripheral membrane protein</topology>
    </subcellularLocation>
</comment>
<dbReference type="PROSITE" id="PS00211">
    <property type="entry name" value="ABC_TRANSPORTER_1"/>
    <property type="match status" value="1"/>
</dbReference>
<dbReference type="AlphaFoldDB" id="A0A7X0IXG9"/>
<dbReference type="GO" id="GO:0005524">
    <property type="term" value="F:ATP binding"/>
    <property type="evidence" value="ECO:0007669"/>
    <property type="project" value="UniProtKB-KW"/>
</dbReference>
<dbReference type="Gene3D" id="2.40.50.100">
    <property type="match status" value="1"/>
</dbReference>
<dbReference type="EMBL" id="JACHBG010000029">
    <property type="protein sequence ID" value="MBB6488944.1"/>
    <property type="molecule type" value="Genomic_DNA"/>
</dbReference>
<proteinExistence type="inferred from homology"/>
<dbReference type="InterPro" id="IPR047641">
    <property type="entry name" value="ABC_transpr_MalK/UgpC-like"/>
</dbReference>